<evidence type="ECO:0000256" key="15">
    <source>
        <dbReference type="PROSITE-ProRule" id="PRU10141"/>
    </source>
</evidence>
<dbReference type="InterPro" id="IPR050205">
    <property type="entry name" value="CDPK_Ser/Thr_kinases"/>
</dbReference>
<proteinExistence type="inferred from homology"/>
<dbReference type="InterPro" id="IPR017441">
    <property type="entry name" value="Protein_kinase_ATP_BS"/>
</dbReference>
<organism evidence="18 19">
    <name type="scientific">Gossypium barbadense</name>
    <name type="common">Sea Island cotton</name>
    <name type="synonym">Hibiscus barbadensis</name>
    <dbReference type="NCBI Taxonomy" id="3634"/>
    <lineage>
        <taxon>Eukaryota</taxon>
        <taxon>Viridiplantae</taxon>
        <taxon>Streptophyta</taxon>
        <taxon>Embryophyta</taxon>
        <taxon>Tracheophyta</taxon>
        <taxon>Spermatophyta</taxon>
        <taxon>Magnoliopsida</taxon>
        <taxon>eudicotyledons</taxon>
        <taxon>Gunneridae</taxon>
        <taxon>Pentapetalae</taxon>
        <taxon>rosids</taxon>
        <taxon>malvids</taxon>
        <taxon>Malvales</taxon>
        <taxon>Malvaceae</taxon>
        <taxon>Malvoideae</taxon>
        <taxon>Gossypium</taxon>
    </lineage>
</organism>
<keyword evidence="4" id="KW-0597">Phosphoprotein</keyword>
<keyword evidence="8 15" id="KW-0547">Nucleotide-binding</keyword>
<evidence type="ECO:0000313" key="18">
    <source>
        <dbReference type="EMBL" id="PPR88700.1"/>
    </source>
</evidence>
<keyword evidence="10" id="KW-0106">Calcium</keyword>
<dbReference type="FunFam" id="1.10.238.10:FF:000015">
    <property type="entry name" value="Calcium-dependent protein kinase 1"/>
    <property type="match status" value="1"/>
</dbReference>
<dbReference type="InterPro" id="IPR002048">
    <property type="entry name" value="EF_hand_dom"/>
</dbReference>
<keyword evidence="7" id="KW-0677">Repeat</keyword>
<dbReference type="PROSITE" id="PS00018">
    <property type="entry name" value="EF_HAND_1"/>
    <property type="match status" value="3"/>
</dbReference>
<evidence type="ECO:0000256" key="6">
    <source>
        <dbReference type="ARBA" id="ARBA00022723"/>
    </source>
</evidence>
<comment type="catalytic activity">
    <reaction evidence="14">
        <text>L-seryl-[protein] + ATP = O-phospho-L-seryl-[protein] + ADP + H(+)</text>
        <dbReference type="Rhea" id="RHEA:17989"/>
        <dbReference type="Rhea" id="RHEA-COMP:9863"/>
        <dbReference type="Rhea" id="RHEA-COMP:11604"/>
        <dbReference type="ChEBI" id="CHEBI:15378"/>
        <dbReference type="ChEBI" id="CHEBI:29999"/>
        <dbReference type="ChEBI" id="CHEBI:30616"/>
        <dbReference type="ChEBI" id="CHEBI:83421"/>
        <dbReference type="ChEBI" id="CHEBI:456216"/>
        <dbReference type="EC" id="2.7.11.1"/>
    </reaction>
</comment>
<evidence type="ECO:0000256" key="13">
    <source>
        <dbReference type="ARBA" id="ARBA00047899"/>
    </source>
</evidence>
<dbReference type="EMBL" id="KZ668187">
    <property type="protein sequence ID" value="PPR88700.1"/>
    <property type="molecule type" value="Genomic_DNA"/>
</dbReference>
<feature type="domain" description="EF-hand" evidence="17">
    <location>
        <begin position="374"/>
        <end position="409"/>
    </location>
</feature>
<dbReference type="SUPFAM" id="SSF47473">
    <property type="entry name" value="EF-hand"/>
    <property type="match status" value="1"/>
</dbReference>
<evidence type="ECO:0000256" key="8">
    <source>
        <dbReference type="ARBA" id="ARBA00022741"/>
    </source>
</evidence>
<evidence type="ECO:0000256" key="4">
    <source>
        <dbReference type="ARBA" id="ARBA00022553"/>
    </source>
</evidence>
<dbReference type="SUPFAM" id="SSF56112">
    <property type="entry name" value="Protein kinase-like (PK-like)"/>
    <property type="match status" value="1"/>
</dbReference>
<dbReference type="PROSITE" id="PS50222">
    <property type="entry name" value="EF_HAND_2"/>
    <property type="match status" value="4"/>
</dbReference>
<dbReference type="InterPro" id="IPR018247">
    <property type="entry name" value="EF_Hand_1_Ca_BS"/>
</dbReference>
<feature type="domain" description="EF-hand" evidence="17">
    <location>
        <begin position="410"/>
        <end position="445"/>
    </location>
</feature>
<evidence type="ECO:0000256" key="1">
    <source>
        <dbReference type="ARBA" id="ARBA00005354"/>
    </source>
</evidence>
<dbReference type="FunFam" id="3.30.200.20:FF:000004">
    <property type="entry name" value="Calcium-dependent protein kinase 1"/>
    <property type="match status" value="1"/>
</dbReference>
<gene>
    <name evidence="18" type="ORF">GOBAR_AA31984</name>
</gene>
<dbReference type="FunFam" id="1.10.510.10:FF:000178">
    <property type="entry name" value="Calcium-dependent protein kinase 5"/>
    <property type="match status" value="1"/>
</dbReference>
<accession>A0A2P5WC86</accession>
<dbReference type="GO" id="GO:0004674">
    <property type="term" value="F:protein serine/threonine kinase activity"/>
    <property type="evidence" value="ECO:0007669"/>
    <property type="project" value="UniProtKB-KW"/>
</dbReference>
<feature type="binding site" evidence="15">
    <location>
        <position position="99"/>
    </location>
    <ligand>
        <name>ATP</name>
        <dbReference type="ChEBI" id="CHEBI:30616"/>
    </ligand>
</feature>
<evidence type="ECO:0000256" key="12">
    <source>
        <dbReference type="ARBA" id="ARBA00024334"/>
    </source>
</evidence>
<evidence type="ECO:0000256" key="14">
    <source>
        <dbReference type="ARBA" id="ARBA00048679"/>
    </source>
</evidence>
<dbReference type="GO" id="GO:0005524">
    <property type="term" value="F:ATP binding"/>
    <property type="evidence" value="ECO:0007669"/>
    <property type="project" value="UniProtKB-UniRule"/>
</dbReference>
<keyword evidence="9" id="KW-0418">Kinase</keyword>
<reference evidence="18 19" key="1">
    <citation type="submission" date="2015-01" db="EMBL/GenBank/DDBJ databases">
        <title>Genome of allotetraploid Gossypium barbadense reveals genomic plasticity and fiber elongation in cotton evolution.</title>
        <authorList>
            <person name="Chen X."/>
            <person name="Liu X."/>
            <person name="Zhao B."/>
            <person name="Zheng H."/>
            <person name="Hu Y."/>
            <person name="Lu G."/>
            <person name="Yang C."/>
            <person name="Chen J."/>
            <person name="Shan C."/>
            <person name="Zhang L."/>
            <person name="Zhou Y."/>
            <person name="Wang L."/>
            <person name="Guo W."/>
            <person name="Bai Y."/>
            <person name="Ruan J."/>
            <person name="Shangguan X."/>
            <person name="Mao Y."/>
            <person name="Jiang J."/>
            <person name="Zhu Y."/>
            <person name="Lei J."/>
            <person name="Kang H."/>
            <person name="Chen S."/>
            <person name="He X."/>
            <person name="Wang R."/>
            <person name="Wang Y."/>
            <person name="Chen J."/>
            <person name="Wang L."/>
            <person name="Yu S."/>
            <person name="Wang B."/>
            <person name="Wei J."/>
            <person name="Song S."/>
            <person name="Lu X."/>
            <person name="Gao Z."/>
            <person name="Gu W."/>
            <person name="Deng X."/>
            <person name="Ma D."/>
            <person name="Wang S."/>
            <person name="Liang W."/>
            <person name="Fang L."/>
            <person name="Cai C."/>
            <person name="Zhu X."/>
            <person name="Zhou B."/>
            <person name="Zhang Y."/>
            <person name="Chen Z."/>
            <person name="Xu S."/>
            <person name="Zhu R."/>
            <person name="Wang S."/>
            <person name="Zhang T."/>
            <person name="Zhao G."/>
        </authorList>
    </citation>
    <scope>NUCLEOTIDE SEQUENCE [LARGE SCALE GENOMIC DNA]</scope>
    <source>
        <strain evidence="19">cv. Xinhai21</strain>
        <tissue evidence="18">Leaf</tissue>
    </source>
</reference>
<evidence type="ECO:0000256" key="2">
    <source>
        <dbReference type="ARBA" id="ARBA00012513"/>
    </source>
</evidence>
<evidence type="ECO:0000256" key="11">
    <source>
        <dbReference type="ARBA" id="ARBA00022840"/>
    </source>
</evidence>
<keyword evidence="5" id="KW-0808">Transferase</keyword>
<dbReference type="PROSITE" id="PS50011">
    <property type="entry name" value="PROTEIN_KINASE_DOM"/>
    <property type="match status" value="1"/>
</dbReference>
<keyword evidence="3" id="KW-0723">Serine/threonine-protein kinase</keyword>
<dbReference type="SMART" id="SM00054">
    <property type="entry name" value="EFh"/>
    <property type="match status" value="4"/>
</dbReference>
<dbReference type="EC" id="2.7.11.1" evidence="2"/>
<keyword evidence="11 15" id="KW-0067">ATP-binding</keyword>
<dbReference type="Gene3D" id="3.30.200.20">
    <property type="entry name" value="Phosphorylase Kinase, domain 1"/>
    <property type="match status" value="1"/>
</dbReference>
<feature type="domain" description="Protein kinase" evidence="16">
    <location>
        <begin position="60"/>
        <end position="318"/>
    </location>
</feature>
<evidence type="ECO:0000256" key="3">
    <source>
        <dbReference type="ARBA" id="ARBA00022527"/>
    </source>
</evidence>
<evidence type="ECO:0000256" key="5">
    <source>
        <dbReference type="ARBA" id="ARBA00022679"/>
    </source>
</evidence>
<dbReference type="Proteomes" id="UP000239757">
    <property type="component" value="Unassembled WGS sequence"/>
</dbReference>
<sequence length="536" mass="60161">MGNTCLRSFKGNNHFQGYNTTTGTNLAPSISPTANTMRRAFDHQAHFVLGRKTPNIHELYTFGRKLGQGQFGITYLCTDISTGIEYACKSISKRKLIRKEDVEDVRREIQIMHHLAGHKNIVSIKGAYEDTLYVYIVMEFCSGGELFDRIIQRGHYSERKAAELTKIIVGVIEVCHSLGVMHRDLKPENFLLVNKDDDFSLKAIDFGLSAFFKPGEIFSDVVGSPYYVAPEVLLKHYGPEADIWSAGVILYILLCGLPPFWAETIQGIFAAVLKGHIDFSSYPWPLISDTAKDLIRKMLCIHPSERLTAHEVLCHPWICKNGVAPDKALDPAILSRLKQFSAMNKLKKMALRVRFSRFMCNMMKNVIAESLSEEEIAGLREIFTAMDTGKSGAITFDELKAGLQRYGATLKDTEIQDLMNAADVSNSGTIDYGEFIAATIHLNKLERKEHLVAAFQYFDKDKSGYITIGELKQACAELNMKNVLLEDIIQEVDQDNDGRIDYAEFVAMMQKGNAGVGRRPMRNSLNMSIRDVPGSQ</sequence>
<dbReference type="AlphaFoldDB" id="A0A2P5WC86"/>
<evidence type="ECO:0000259" key="16">
    <source>
        <dbReference type="PROSITE" id="PS50011"/>
    </source>
</evidence>
<dbReference type="InterPro" id="IPR000719">
    <property type="entry name" value="Prot_kinase_dom"/>
</dbReference>
<feature type="domain" description="EF-hand" evidence="17">
    <location>
        <begin position="485"/>
        <end position="515"/>
    </location>
</feature>
<comment type="catalytic activity">
    <reaction evidence="13">
        <text>L-threonyl-[protein] + ATP = O-phospho-L-threonyl-[protein] + ADP + H(+)</text>
        <dbReference type="Rhea" id="RHEA:46608"/>
        <dbReference type="Rhea" id="RHEA-COMP:11060"/>
        <dbReference type="Rhea" id="RHEA-COMP:11605"/>
        <dbReference type="ChEBI" id="CHEBI:15378"/>
        <dbReference type="ChEBI" id="CHEBI:30013"/>
        <dbReference type="ChEBI" id="CHEBI:30616"/>
        <dbReference type="ChEBI" id="CHEBI:61977"/>
        <dbReference type="ChEBI" id="CHEBI:456216"/>
        <dbReference type="EC" id="2.7.11.1"/>
    </reaction>
</comment>
<dbReference type="SMART" id="SM00220">
    <property type="entry name" value="S_TKc"/>
    <property type="match status" value="1"/>
</dbReference>
<evidence type="ECO:0000256" key="9">
    <source>
        <dbReference type="ARBA" id="ARBA00022777"/>
    </source>
</evidence>
<dbReference type="Gene3D" id="1.10.238.10">
    <property type="entry name" value="EF-hand"/>
    <property type="match status" value="2"/>
</dbReference>
<dbReference type="CDD" id="cd05117">
    <property type="entry name" value="STKc_CAMK"/>
    <property type="match status" value="1"/>
</dbReference>
<comment type="similarity">
    <text evidence="12">Belongs to the protein kinase superfamily. Ser/Thr protein kinase family. CDPK subfamily.</text>
</comment>
<protein>
    <recommendedName>
        <fullName evidence="2">non-specific serine/threonine protein kinase</fullName>
        <ecNumber evidence="2">2.7.11.1</ecNumber>
    </recommendedName>
</protein>
<dbReference type="PROSITE" id="PS00108">
    <property type="entry name" value="PROTEIN_KINASE_ST"/>
    <property type="match status" value="1"/>
</dbReference>
<dbReference type="PANTHER" id="PTHR24349">
    <property type="entry name" value="SERINE/THREONINE-PROTEIN KINASE"/>
    <property type="match status" value="1"/>
</dbReference>
<evidence type="ECO:0000256" key="7">
    <source>
        <dbReference type="ARBA" id="ARBA00022737"/>
    </source>
</evidence>
<dbReference type="GO" id="GO:0005509">
    <property type="term" value="F:calcium ion binding"/>
    <property type="evidence" value="ECO:0007669"/>
    <property type="project" value="InterPro"/>
</dbReference>
<feature type="domain" description="EF-hand" evidence="17">
    <location>
        <begin position="446"/>
        <end position="481"/>
    </location>
</feature>
<dbReference type="PROSITE" id="PS00107">
    <property type="entry name" value="PROTEIN_KINASE_ATP"/>
    <property type="match status" value="1"/>
</dbReference>
<dbReference type="InterPro" id="IPR011992">
    <property type="entry name" value="EF-hand-dom_pair"/>
</dbReference>
<evidence type="ECO:0000313" key="19">
    <source>
        <dbReference type="Proteomes" id="UP000239757"/>
    </source>
</evidence>
<dbReference type="Gene3D" id="1.10.510.10">
    <property type="entry name" value="Transferase(Phosphotransferase) domain 1"/>
    <property type="match status" value="1"/>
</dbReference>
<name>A0A2P5WC86_GOSBA</name>
<keyword evidence="6" id="KW-0479">Metal-binding</keyword>
<dbReference type="InterPro" id="IPR011009">
    <property type="entry name" value="Kinase-like_dom_sf"/>
</dbReference>
<comment type="similarity">
    <text evidence="1">Belongs to the protein kinase superfamily. CAMK Ser/Thr protein kinase family. CaMK subfamily.</text>
</comment>
<dbReference type="Pfam" id="PF13499">
    <property type="entry name" value="EF-hand_7"/>
    <property type="match status" value="2"/>
</dbReference>
<dbReference type="CDD" id="cd00051">
    <property type="entry name" value="EFh"/>
    <property type="match status" value="1"/>
</dbReference>
<dbReference type="Pfam" id="PF00069">
    <property type="entry name" value="Pkinase"/>
    <property type="match status" value="1"/>
</dbReference>
<evidence type="ECO:0000259" key="17">
    <source>
        <dbReference type="PROSITE" id="PS50222"/>
    </source>
</evidence>
<dbReference type="InterPro" id="IPR008271">
    <property type="entry name" value="Ser/Thr_kinase_AS"/>
</dbReference>
<evidence type="ECO:0000256" key="10">
    <source>
        <dbReference type="ARBA" id="ARBA00022837"/>
    </source>
</evidence>
<dbReference type="OrthoDB" id="40902at2759"/>